<evidence type="ECO:0000313" key="3">
    <source>
        <dbReference type="Proteomes" id="UP000035904"/>
    </source>
</evidence>
<sequence length="61" mass="7216">MLKICIYKALVNVDIIIYLFIYLVATSNVATSIEDVFRDRNSSFFLNFMEIVKNFLLKKLY</sequence>
<evidence type="ECO:0000313" key="2">
    <source>
        <dbReference type="EMBL" id="KLV13956.1"/>
    </source>
</evidence>
<dbReference type="PATRIC" id="fig|1392.242.peg.5255"/>
<keyword evidence="1" id="KW-1133">Transmembrane helix</keyword>
<keyword evidence="1" id="KW-0812">Transmembrane</keyword>
<name>A0A0J1HJM7_BACAN</name>
<evidence type="ECO:0000256" key="1">
    <source>
        <dbReference type="SAM" id="Phobius"/>
    </source>
</evidence>
<keyword evidence="1" id="KW-0472">Membrane</keyword>
<gene>
    <name evidence="2" type="ORF">ABW01_29440</name>
</gene>
<protein>
    <submittedName>
        <fullName evidence="2">Uncharacterized protein</fullName>
    </submittedName>
</protein>
<feature type="transmembrane region" description="Helical" evidence="1">
    <location>
        <begin position="6"/>
        <end position="25"/>
    </location>
</feature>
<comment type="caution">
    <text evidence="2">The sequence shown here is derived from an EMBL/GenBank/DDBJ whole genome shotgun (WGS) entry which is preliminary data.</text>
</comment>
<proteinExistence type="predicted"/>
<dbReference type="EMBL" id="LDPG01000049">
    <property type="protein sequence ID" value="KLV13956.1"/>
    <property type="molecule type" value="Genomic_DNA"/>
</dbReference>
<dbReference type="AlphaFoldDB" id="A0A0J1HJM7"/>
<reference evidence="2 3" key="1">
    <citation type="submission" date="2015-05" db="EMBL/GenBank/DDBJ databases">
        <title>Whole genome sequence and identification of bacterial endophytes from Costus igneus.</title>
        <authorList>
            <person name="Lee Y.P."/>
            <person name="Gan H.M."/>
            <person name="Eng W."/>
            <person name="Wheatley M.S."/>
            <person name="Caraballo A."/>
            <person name="Polter S."/>
            <person name="Savka M.A."/>
            <person name="Hudson A.O."/>
        </authorList>
    </citation>
    <scope>NUCLEOTIDE SEQUENCE [LARGE SCALE GENOMIC DNA]</scope>
    <source>
        <strain evidence="2 3">RIT375</strain>
    </source>
</reference>
<accession>A0A0J1HJM7</accession>
<organism evidence="2 3">
    <name type="scientific">Bacillus anthracis</name>
    <name type="common">anthrax bacterium</name>
    <dbReference type="NCBI Taxonomy" id="1392"/>
    <lineage>
        <taxon>Bacteria</taxon>
        <taxon>Bacillati</taxon>
        <taxon>Bacillota</taxon>
        <taxon>Bacilli</taxon>
        <taxon>Bacillales</taxon>
        <taxon>Bacillaceae</taxon>
        <taxon>Bacillus</taxon>
        <taxon>Bacillus cereus group</taxon>
    </lineage>
</organism>
<dbReference type="Proteomes" id="UP000035904">
    <property type="component" value="Unassembled WGS sequence"/>
</dbReference>